<evidence type="ECO:0000313" key="1">
    <source>
        <dbReference type="EMBL" id="CAG7822640.1"/>
    </source>
</evidence>
<protein>
    <submittedName>
        <fullName evidence="1">Uncharacterized protein</fullName>
    </submittedName>
</protein>
<gene>
    <name evidence="1" type="ORF">AFUS01_LOCUS32901</name>
</gene>
<name>A0A8J2L044_9HEXA</name>
<dbReference type="Proteomes" id="UP000708208">
    <property type="component" value="Unassembled WGS sequence"/>
</dbReference>
<dbReference type="EMBL" id="CAJVCH010526965">
    <property type="protein sequence ID" value="CAG7822640.1"/>
    <property type="molecule type" value="Genomic_DNA"/>
</dbReference>
<dbReference type="AlphaFoldDB" id="A0A8J2L044"/>
<keyword evidence="2" id="KW-1185">Reference proteome</keyword>
<proteinExistence type="predicted"/>
<dbReference type="PANTHER" id="PTHR47331">
    <property type="entry name" value="PHD-TYPE DOMAIN-CONTAINING PROTEIN"/>
    <property type="match status" value="1"/>
</dbReference>
<reference evidence="1" key="1">
    <citation type="submission" date="2021-06" db="EMBL/GenBank/DDBJ databases">
        <authorList>
            <person name="Hodson N. C."/>
            <person name="Mongue J. A."/>
            <person name="Jaron S. K."/>
        </authorList>
    </citation>
    <scope>NUCLEOTIDE SEQUENCE</scope>
</reference>
<organism evidence="1 2">
    <name type="scientific">Allacma fusca</name>
    <dbReference type="NCBI Taxonomy" id="39272"/>
    <lineage>
        <taxon>Eukaryota</taxon>
        <taxon>Metazoa</taxon>
        <taxon>Ecdysozoa</taxon>
        <taxon>Arthropoda</taxon>
        <taxon>Hexapoda</taxon>
        <taxon>Collembola</taxon>
        <taxon>Symphypleona</taxon>
        <taxon>Sminthuridae</taxon>
        <taxon>Allacma</taxon>
    </lineage>
</organism>
<evidence type="ECO:0000313" key="2">
    <source>
        <dbReference type="Proteomes" id="UP000708208"/>
    </source>
</evidence>
<accession>A0A8J2L044</accession>
<sequence>MEQQEVIGAERKKPVASYLVIKAEVPWYARYFSKYTKFVRMLAWIHRYRHNCAKKTERQVGDLSNHELARGELWLVRLVQADEFSDCKSPSFSILKQLKANQDGNGIWRVQTRIFMRRDTNLFRSPMLLPSTNKIVHLLIQKIHEKLSHGGIQVHEYHPRKVLVATSYENYQRGYPEVQEVSTIFC</sequence>
<dbReference type="OrthoDB" id="6428063at2759"/>
<comment type="caution">
    <text evidence="1">The sequence shown here is derived from an EMBL/GenBank/DDBJ whole genome shotgun (WGS) entry which is preliminary data.</text>
</comment>